<keyword evidence="1" id="KW-0677">Repeat</keyword>
<dbReference type="GO" id="GO:0003723">
    <property type="term" value="F:RNA binding"/>
    <property type="evidence" value="ECO:0007669"/>
    <property type="project" value="InterPro"/>
</dbReference>
<dbReference type="GeneID" id="107409918"/>
<sequence>MNQLKQIHAYTLRNGIDHGPTLILKLLQIPNIPYAHTLFNLLPKPTVFLYNKLIQAYSSHAQHHQCLSLYKQMCFHGFSPNRHSFTFLFCACAALSSLRLGQAIHSHFVKSGFEWDVFALTSLVDMYCKLGLLGFARQQFDGMRVRDIPTWNSMISGYAKSGDLEGALELFGLMPCRNVVSWTTMISGYSQNGQYSKALAMFLQMEKEARVRPNEVTISSVLPACANLGALAVGERIEEYARKNGFFKNLYVNNAILEMYARCGKIDLAWQVFHEISRQRNLCSWNTMINGLAVHGRYNEAFDLYGEMLRVGIAPDDVTFVGLILACTHGGMVVKGRQLLKSMEKEFGIAPKLEHYGCMVDLLGRAGELQEAYDLIKGLPMEPDSVIWGALLGACGFHCNVELAEKAAEPLFKLEPWNPANYVILSNIYASAGHWDGVSRLRKVMKGGKIIKAAGYSFIEEGGQIHKFIVEDKSHSRSGEIYALLDGFHTRMKLYRDPTYWVTELEEMHF</sequence>
<dbReference type="PROSITE" id="PS51375">
    <property type="entry name" value="PPR"/>
    <property type="match status" value="4"/>
</dbReference>
<dbReference type="Pfam" id="PF13041">
    <property type="entry name" value="PPR_2"/>
    <property type="match status" value="3"/>
</dbReference>
<dbReference type="PANTHER" id="PTHR47926">
    <property type="entry name" value="PENTATRICOPEPTIDE REPEAT-CONTAINING PROTEIN"/>
    <property type="match status" value="1"/>
</dbReference>
<dbReference type="RefSeq" id="XP_015872825.2">
    <property type="nucleotide sequence ID" value="XM_016017339.4"/>
</dbReference>
<reference evidence="4" key="1">
    <citation type="submission" date="2025-08" db="UniProtKB">
        <authorList>
            <consortium name="RefSeq"/>
        </authorList>
    </citation>
    <scope>IDENTIFICATION</scope>
    <source>
        <tissue evidence="4">Seedling</tissue>
    </source>
</reference>
<feature type="repeat" description="PPR" evidence="2">
    <location>
        <begin position="46"/>
        <end position="80"/>
    </location>
</feature>
<dbReference type="Pfam" id="PF20431">
    <property type="entry name" value="E_motif"/>
    <property type="match status" value="1"/>
</dbReference>
<dbReference type="Proteomes" id="UP001652623">
    <property type="component" value="Chromosome 7"/>
</dbReference>
<dbReference type="InterPro" id="IPR011990">
    <property type="entry name" value="TPR-like_helical_dom_sf"/>
</dbReference>
<dbReference type="NCBIfam" id="TIGR00756">
    <property type="entry name" value="PPR"/>
    <property type="match status" value="5"/>
</dbReference>
<dbReference type="Gene3D" id="1.25.40.10">
    <property type="entry name" value="Tetratricopeptide repeat domain"/>
    <property type="match status" value="3"/>
</dbReference>
<organism evidence="3 4">
    <name type="scientific">Ziziphus jujuba</name>
    <name type="common">Chinese jujube</name>
    <name type="synonym">Ziziphus sativa</name>
    <dbReference type="NCBI Taxonomy" id="326968"/>
    <lineage>
        <taxon>Eukaryota</taxon>
        <taxon>Viridiplantae</taxon>
        <taxon>Streptophyta</taxon>
        <taxon>Embryophyta</taxon>
        <taxon>Tracheophyta</taxon>
        <taxon>Spermatophyta</taxon>
        <taxon>Magnoliopsida</taxon>
        <taxon>eudicotyledons</taxon>
        <taxon>Gunneridae</taxon>
        <taxon>Pentapetalae</taxon>
        <taxon>rosids</taxon>
        <taxon>fabids</taxon>
        <taxon>Rosales</taxon>
        <taxon>Rhamnaceae</taxon>
        <taxon>Paliureae</taxon>
        <taxon>Ziziphus</taxon>
    </lineage>
</organism>
<feature type="repeat" description="PPR" evidence="2">
    <location>
        <begin position="249"/>
        <end position="279"/>
    </location>
</feature>
<evidence type="ECO:0000256" key="2">
    <source>
        <dbReference type="PROSITE-ProRule" id="PRU00708"/>
    </source>
</evidence>
<feature type="repeat" description="PPR" evidence="2">
    <location>
        <begin position="281"/>
        <end position="315"/>
    </location>
</feature>
<evidence type="ECO:0000313" key="3">
    <source>
        <dbReference type="Proteomes" id="UP001652623"/>
    </source>
</evidence>
<dbReference type="InterPro" id="IPR046960">
    <property type="entry name" value="PPR_At4g14850-like_plant"/>
</dbReference>
<feature type="repeat" description="PPR" evidence="2">
    <location>
        <begin position="147"/>
        <end position="181"/>
    </location>
</feature>
<evidence type="ECO:0000313" key="4">
    <source>
        <dbReference type="RefSeq" id="XP_015872825.2"/>
    </source>
</evidence>
<dbReference type="Pfam" id="PF12854">
    <property type="entry name" value="PPR_1"/>
    <property type="match status" value="1"/>
</dbReference>
<dbReference type="GO" id="GO:0009451">
    <property type="term" value="P:RNA modification"/>
    <property type="evidence" value="ECO:0007669"/>
    <property type="project" value="InterPro"/>
</dbReference>
<dbReference type="Pfam" id="PF01535">
    <property type="entry name" value="PPR"/>
    <property type="match status" value="2"/>
</dbReference>
<dbReference type="InterPro" id="IPR002885">
    <property type="entry name" value="PPR_rpt"/>
</dbReference>
<accession>A0A6P3Z795</accession>
<dbReference type="PANTHER" id="PTHR47926:SF540">
    <property type="entry name" value="PENTATRICOPEPTIDE REPEAT-CONTAINING PROTEIN"/>
    <property type="match status" value="1"/>
</dbReference>
<proteinExistence type="predicted"/>
<name>A0A6P3Z795_ZIZJJ</name>
<dbReference type="InterPro" id="IPR046848">
    <property type="entry name" value="E_motif"/>
</dbReference>
<dbReference type="InParanoid" id="A0A6P3Z795"/>
<dbReference type="AlphaFoldDB" id="A0A6P3Z795"/>
<keyword evidence="3" id="KW-1185">Reference proteome</keyword>
<dbReference type="KEGG" id="zju:107409918"/>
<gene>
    <name evidence="4" type="primary">LOC107409918</name>
</gene>
<protein>
    <submittedName>
        <fullName evidence="4">Pentatricopeptide repeat-containing protein At5g08510</fullName>
    </submittedName>
</protein>
<evidence type="ECO:0000256" key="1">
    <source>
        <dbReference type="ARBA" id="ARBA00022737"/>
    </source>
</evidence>